<dbReference type="Proteomes" id="UP000799779">
    <property type="component" value="Unassembled WGS sequence"/>
</dbReference>
<dbReference type="Gene3D" id="2.40.10.10">
    <property type="entry name" value="Trypsin-like serine proteases"/>
    <property type="match status" value="1"/>
</dbReference>
<gene>
    <name evidence="1" type="ORF">P154DRAFT_452187</name>
</gene>
<keyword evidence="2" id="KW-1185">Reference proteome</keyword>
<feature type="non-terminal residue" evidence="1">
    <location>
        <position position="1"/>
    </location>
</feature>
<proteinExistence type="predicted"/>
<accession>A0A6A5VSC3</accession>
<dbReference type="SUPFAM" id="SSF50494">
    <property type="entry name" value="Trypsin-like serine proteases"/>
    <property type="match status" value="1"/>
</dbReference>
<dbReference type="InterPro" id="IPR043504">
    <property type="entry name" value="Peptidase_S1_PA_chymotrypsin"/>
</dbReference>
<sequence length="91" mass="10972">YTFNTNLASSLEAIGFIVDKGYILTNRYIIRARPFTSYYIFYNYKEYNIYLVYYNPMYNFSILYFNPKNIKYMSLSTLKLYLDLTKVGIEI</sequence>
<dbReference type="PANTHER" id="PTHR46366:SF8">
    <property type="entry name" value="PRO-APOPTOTIC SERINE PROTEASE NMA111"/>
    <property type="match status" value="1"/>
</dbReference>
<organism evidence="1 2">
    <name type="scientific">Amniculicola lignicola CBS 123094</name>
    <dbReference type="NCBI Taxonomy" id="1392246"/>
    <lineage>
        <taxon>Eukaryota</taxon>
        <taxon>Fungi</taxon>
        <taxon>Dikarya</taxon>
        <taxon>Ascomycota</taxon>
        <taxon>Pezizomycotina</taxon>
        <taxon>Dothideomycetes</taxon>
        <taxon>Pleosporomycetidae</taxon>
        <taxon>Pleosporales</taxon>
        <taxon>Amniculicolaceae</taxon>
        <taxon>Amniculicola</taxon>
    </lineage>
</organism>
<evidence type="ECO:0000313" key="2">
    <source>
        <dbReference type="Proteomes" id="UP000799779"/>
    </source>
</evidence>
<dbReference type="EMBL" id="ML977831">
    <property type="protein sequence ID" value="KAF1992722.1"/>
    <property type="molecule type" value="Genomic_DNA"/>
</dbReference>
<name>A0A6A5VSC3_9PLEO</name>
<dbReference type="InterPro" id="IPR009003">
    <property type="entry name" value="Peptidase_S1_PA"/>
</dbReference>
<evidence type="ECO:0000313" key="1">
    <source>
        <dbReference type="EMBL" id="KAF1992722.1"/>
    </source>
</evidence>
<reference evidence="1" key="1">
    <citation type="journal article" date="2020" name="Stud. Mycol.">
        <title>101 Dothideomycetes genomes: a test case for predicting lifestyles and emergence of pathogens.</title>
        <authorList>
            <person name="Haridas S."/>
            <person name="Albert R."/>
            <person name="Binder M."/>
            <person name="Bloem J."/>
            <person name="Labutti K."/>
            <person name="Salamov A."/>
            <person name="Andreopoulos B."/>
            <person name="Baker S."/>
            <person name="Barry K."/>
            <person name="Bills G."/>
            <person name="Bluhm B."/>
            <person name="Cannon C."/>
            <person name="Castanera R."/>
            <person name="Culley D."/>
            <person name="Daum C."/>
            <person name="Ezra D."/>
            <person name="Gonzalez J."/>
            <person name="Henrissat B."/>
            <person name="Kuo A."/>
            <person name="Liang C."/>
            <person name="Lipzen A."/>
            <person name="Lutzoni F."/>
            <person name="Magnuson J."/>
            <person name="Mondo S."/>
            <person name="Nolan M."/>
            <person name="Ohm R."/>
            <person name="Pangilinan J."/>
            <person name="Park H.-J."/>
            <person name="Ramirez L."/>
            <person name="Alfaro M."/>
            <person name="Sun H."/>
            <person name="Tritt A."/>
            <person name="Yoshinaga Y."/>
            <person name="Zwiers L.-H."/>
            <person name="Turgeon B."/>
            <person name="Goodwin S."/>
            <person name="Spatafora J."/>
            <person name="Crous P."/>
            <person name="Grigoriev I."/>
        </authorList>
    </citation>
    <scope>NUCLEOTIDE SEQUENCE</scope>
    <source>
        <strain evidence="1">CBS 123094</strain>
    </source>
</reference>
<dbReference type="AlphaFoldDB" id="A0A6A5VSC3"/>
<protein>
    <submittedName>
        <fullName evidence="1">Uncharacterized protein</fullName>
    </submittedName>
</protein>
<dbReference type="PANTHER" id="PTHR46366">
    <property type="entry name" value="PRO-APOPTOTIC SERINE PROTEASE NMA111"/>
    <property type="match status" value="1"/>
</dbReference>